<evidence type="ECO:0000313" key="2">
    <source>
        <dbReference type="EMBL" id="MBP2326684.1"/>
    </source>
</evidence>
<protein>
    <submittedName>
        <fullName evidence="2">Nitroimidazol reductase NimA-like FMN-containing flavoprotein (Pyridoxamine 5'-phosphate oxidase superfamily)</fullName>
    </submittedName>
</protein>
<keyword evidence="3" id="KW-1185">Reference proteome</keyword>
<comment type="caution">
    <text evidence="2">The sequence shown here is derived from an EMBL/GenBank/DDBJ whole genome shotgun (WGS) entry which is preliminary data.</text>
</comment>
<evidence type="ECO:0000313" key="3">
    <source>
        <dbReference type="Proteomes" id="UP001519332"/>
    </source>
</evidence>
<dbReference type="Proteomes" id="UP001519332">
    <property type="component" value="Unassembled WGS sequence"/>
</dbReference>
<name>A0ABS4TQJ7_9PSEU</name>
<gene>
    <name evidence="2" type="ORF">JOF56_007069</name>
</gene>
<evidence type="ECO:0000256" key="1">
    <source>
        <dbReference type="SAM" id="SignalP"/>
    </source>
</evidence>
<sequence>MRKSLTRLLLVACGVLLALFSTGLGQAQAATNTGGLDLDTYCRSTGNISATTVGSTAYDWRCVTPQGQLVPISMTDVCRVQRGADTIDRTYNFFSTGSWECWRTGGNLGGLDLNRHCRSTGNLSATTVGSTAYDWRCVTPQGQLVPISMTNACQTQRGINSIDRFNNFYNSSSWECWS</sequence>
<feature type="chain" id="PRO_5047447950" evidence="1">
    <location>
        <begin position="30"/>
        <end position="178"/>
    </location>
</feature>
<accession>A0ABS4TQJ7</accession>
<reference evidence="2 3" key="1">
    <citation type="submission" date="2021-03" db="EMBL/GenBank/DDBJ databases">
        <title>Sequencing the genomes of 1000 actinobacteria strains.</title>
        <authorList>
            <person name="Klenk H.-P."/>
        </authorList>
    </citation>
    <scope>NUCLEOTIDE SEQUENCE [LARGE SCALE GENOMIC DNA]</scope>
    <source>
        <strain evidence="2 3">DSM 46670</strain>
    </source>
</reference>
<dbReference type="RefSeq" id="WP_209643726.1">
    <property type="nucleotide sequence ID" value="NZ_JAGINW010000001.1"/>
</dbReference>
<dbReference type="EMBL" id="JAGINW010000001">
    <property type="protein sequence ID" value="MBP2326684.1"/>
    <property type="molecule type" value="Genomic_DNA"/>
</dbReference>
<feature type="signal peptide" evidence="1">
    <location>
        <begin position="1"/>
        <end position="29"/>
    </location>
</feature>
<proteinExistence type="predicted"/>
<keyword evidence="1" id="KW-0732">Signal</keyword>
<organism evidence="2 3">
    <name type="scientific">Kibdelosporangium banguiense</name>
    <dbReference type="NCBI Taxonomy" id="1365924"/>
    <lineage>
        <taxon>Bacteria</taxon>
        <taxon>Bacillati</taxon>
        <taxon>Actinomycetota</taxon>
        <taxon>Actinomycetes</taxon>
        <taxon>Pseudonocardiales</taxon>
        <taxon>Pseudonocardiaceae</taxon>
        <taxon>Kibdelosporangium</taxon>
    </lineage>
</organism>